<evidence type="ECO:0000256" key="6">
    <source>
        <dbReference type="ARBA" id="ARBA00023175"/>
    </source>
</evidence>
<dbReference type="GO" id="GO:0005875">
    <property type="term" value="C:microtubule associated complex"/>
    <property type="evidence" value="ECO:0007669"/>
    <property type="project" value="TreeGrafter"/>
</dbReference>
<dbReference type="PROSITE" id="PS50067">
    <property type="entry name" value="KINESIN_MOTOR_2"/>
    <property type="match status" value="1"/>
</dbReference>
<dbReference type="InterPro" id="IPR027417">
    <property type="entry name" value="P-loop_NTPase"/>
</dbReference>
<keyword evidence="2" id="KW-0963">Cytoplasm</keyword>
<sequence>MTAEAGATALGGTTPVLSLLHVRPLLGTEQAAACCNIVSVGENETVSVQGRQYAFDCVVGEGGHSRPHMCEQYIRPLVRNVCNGVNCAVLAYGQTSSGKTYTMGIGKEQLQALSCGEDDAVGDLVIPYALRQLFANVEAARGKRTFTLLVSFVEVYMEKYYDLLSQRQPVAAKTKCDGEVMLVGAQLRQVDNMEDVIHLLQIGGLARSTKGTNQNDRSSRSHAVLTIHVQSRAAADPSPTASGTTSALCSPGPARAAAAASCASSGSPNAAEQPAPTPLAAPPVRACAAVDSGSGGAALSAAMAAPPLAAKLHLVDLAGSESVGRAGTVGLAAKEGNTINLSLMTLRNLIQLLAAPKAAAKVVLPYRDSKLTTLLREALGGNSSTLFVACVSPADANAAMTVSTLEFATTARRIRTKPAVNIGGAGSAEVLELHRIILKLRNELEQLRRQVATCSHSPQRSPRRVSMARTSMSFAAAVAAASMQPSMQTPSPALLAGGSPSPAVPSLIHFHQQQQLSYLMSTLSAGRRSSVATANGTPPPMPIRMSTNGMIMSSAASVLGNPGSVVAATVPVGRTTSPGAAQAWAGPDSRCSPATQQAQQVPACGSTAEPGEPVDGQGGRSDPSPERSETGDVAAAAGVADGKVSFGGALDNKPSYAARPGQLRDRGAFGKAGRVMRSRSRRRGKAGRRRGSNHEAEHDDDGHSTSGSDSAGDGGRSRRRLRRSHPASSADPSDSDGGSNSLLSASSYSEDSGASHDEWHGAAELQQRIVLLEAENEHLQKHVGHLSVVIAELRVQLDAQGARMGSASVTPLSITPSVARPIRSSASGASLFGQSMLTATSTRLQRTGASVGGVSRMSRTPFSPSQQLDSPYSAMQRPSPAWDPAVRMSCGEGTPPGGYYGQRRTGMGPTLHEEFSMRPQDHPLLMPRVSRPGGADGFRVESPFALSQRRYTSDNGVAAASTTSPYTALAAQQYGALATPESCGGAATARASAVASPAALAPSAAAAGWQATDAAAAEVPALAESMSPGCGGTLSQVVEEEGEEVETSTPAVAVACNDAVEAEASAGAGVALVLSDEETAEQPAESPAQPSSAADTATPVALEVGENRMLAMLTWIGQRVADSESLLAAQQATLRKLLAQQGLTVGAADDELPSLDTLQGFASTQLAGVEAELSGLDVCNRKGSFTANSSPSEAAPVPSVDAGVALTPAPQSDDDASDSARRVEELRARKEILQDLQVGLTRVAELEASLELQREMQMLVAVYAGLSSSDDLGVATGPAVARAAAAAELQLSSLRRHRRQQIIKDAAVAREKLRELETLSGPPTALEFGVLLQMAGSGSSGGGSATPGPSGPPSSTGAASWLAWGGIAAGGGQFSLDAGEDDDVELQLERTSGTATPKAGVAAGSSGSGFAGPVATATPQPLPPPPPPLPSLPPQPQQQTPSLLSQFLPALSPVSGWRRGGGKDASQSTPAQHLAPQHQQRTGSGAQRRIVVQVGQVGPWLDALLDYETRLQQYNRVLAGALQEREAVYGQLQDVEQELAILAEEAAADALVAVGSSPEAATGWRIGTSPSQGGNNRNGRTDGGASFAGWMSSPMRAVLRDADMSVQQHAAALSARQAKLQERLEVLCMEVASLQPAIVEAQESRSAATERDDWWVCVPSLDLARPALRLLLERAAEYRAAFLDTIARTDKLEQQVEELGLQYQEAEARLAAHSLELMATRAAALAAVAGPGLNQSFSDAVAVLLRQPGGGGTGGGFSTGDGSSSLASSSTQRSQSTCLAAEALGAPVLGAAGGHSTAGAPDTPSAEVGAAGASATQTAAPAGTSC</sequence>
<dbReference type="GO" id="GO:0008017">
    <property type="term" value="F:microtubule binding"/>
    <property type="evidence" value="ECO:0007669"/>
    <property type="project" value="InterPro"/>
</dbReference>
<feature type="region of interest" description="Disordered" evidence="9">
    <location>
        <begin position="1391"/>
        <end position="1441"/>
    </location>
</feature>
<dbReference type="Proteomes" id="UP001165080">
    <property type="component" value="Unassembled WGS sequence"/>
</dbReference>
<feature type="region of interest" description="Disordered" evidence="9">
    <location>
        <begin position="1794"/>
        <end position="1826"/>
    </location>
</feature>
<dbReference type="SUPFAM" id="SSF52540">
    <property type="entry name" value="P-loop containing nucleoside triphosphate hydrolases"/>
    <property type="match status" value="1"/>
</dbReference>
<gene>
    <name evidence="11" type="primary">PLEST000032</name>
    <name evidence="11" type="ORF">PLESTB_000386200</name>
</gene>
<feature type="region of interest" description="Disordered" evidence="9">
    <location>
        <begin position="1336"/>
        <end position="1359"/>
    </location>
</feature>
<dbReference type="InterPro" id="IPR001752">
    <property type="entry name" value="Kinesin_motor_dom"/>
</dbReference>
<evidence type="ECO:0000256" key="1">
    <source>
        <dbReference type="ARBA" id="ARBA00004496"/>
    </source>
</evidence>
<dbReference type="Pfam" id="PF00225">
    <property type="entry name" value="Kinesin"/>
    <property type="match status" value="2"/>
</dbReference>
<feature type="compositionally biased region" description="Basic and acidic residues" evidence="9">
    <location>
        <begin position="692"/>
        <end position="703"/>
    </location>
</feature>
<feature type="region of interest" description="Disordered" evidence="9">
    <location>
        <begin position="1455"/>
        <end position="1486"/>
    </location>
</feature>
<dbReference type="EMBL" id="BRXU01000003">
    <property type="protein sequence ID" value="GLC50499.1"/>
    <property type="molecule type" value="Genomic_DNA"/>
</dbReference>
<feature type="compositionally biased region" description="Pro residues" evidence="9">
    <location>
        <begin position="1420"/>
        <end position="1436"/>
    </location>
</feature>
<dbReference type="GO" id="GO:0005737">
    <property type="term" value="C:cytoplasm"/>
    <property type="evidence" value="ECO:0007669"/>
    <property type="project" value="UniProtKB-SubCell"/>
</dbReference>
<feature type="domain" description="Kinesin motor" evidence="10">
    <location>
        <begin position="15"/>
        <end position="414"/>
    </location>
</feature>
<feature type="region of interest" description="Disordered" evidence="9">
    <location>
        <begin position="1077"/>
        <end position="1096"/>
    </location>
</feature>
<dbReference type="GO" id="GO:0005524">
    <property type="term" value="F:ATP binding"/>
    <property type="evidence" value="ECO:0007669"/>
    <property type="project" value="UniProtKB-UniRule"/>
</dbReference>
<organism evidence="11 12">
    <name type="scientific">Pleodorina starrii</name>
    <dbReference type="NCBI Taxonomy" id="330485"/>
    <lineage>
        <taxon>Eukaryota</taxon>
        <taxon>Viridiplantae</taxon>
        <taxon>Chlorophyta</taxon>
        <taxon>core chlorophytes</taxon>
        <taxon>Chlorophyceae</taxon>
        <taxon>CS clade</taxon>
        <taxon>Chlamydomonadales</taxon>
        <taxon>Volvocaceae</taxon>
        <taxon>Pleodorina</taxon>
    </lineage>
</organism>
<evidence type="ECO:0000256" key="7">
    <source>
        <dbReference type="PROSITE-ProRule" id="PRU00283"/>
    </source>
</evidence>
<dbReference type="Gene3D" id="3.40.850.10">
    <property type="entry name" value="Kinesin motor domain"/>
    <property type="match status" value="1"/>
</dbReference>
<proteinExistence type="inferred from homology"/>
<comment type="subcellular location">
    <subcellularLocation>
        <location evidence="1">Cytoplasm</location>
    </subcellularLocation>
</comment>
<feature type="compositionally biased region" description="Polar residues" evidence="9">
    <location>
        <begin position="857"/>
        <end position="870"/>
    </location>
</feature>
<dbReference type="SMART" id="SM00129">
    <property type="entry name" value="KISc"/>
    <property type="match status" value="1"/>
</dbReference>
<comment type="similarity">
    <text evidence="7">Belongs to the TRAFAC class myosin-kinesin ATPase superfamily. Kinesin family.</text>
</comment>
<dbReference type="GO" id="GO:0003777">
    <property type="term" value="F:microtubule motor activity"/>
    <property type="evidence" value="ECO:0007669"/>
    <property type="project" value="InterPro"/>
</dbReference>
<dbReference type="OrthoDB" id="550000at2759"/>
<feature type="compositionally biased region" description="Polar residues" evidence="9">
    <location>
        <begin position="1465"/>
        <end position="1485"/>
    </location>
</feature>
<dbReference type="PANTHER" id="PTHR47969">
    <property type="entry name" value="CHROMOSOME-ASSOCIATED KINESIN KIF4A-RELATED"/>
    <property type="match status" value="1"/>
</dbReference>
<feature type="coiled-coil region" evidence="8">
    <location>
        <begin position="1689"/>
        <end position="1723"/>
    </location>
</feature>
<feature type="compositionally biased region" description="Basic residues" evidence="9">
    <location>
        <begin position="674"/>
        <end position="691"/>
    </location>
</feature>
<reference evidence="11 12" key="1">
    <citation type="journal article" date="2023" name="Commun. Biol.">
        <title>Reorganization of the ancestral sex-determining regions during the evolution of trioecy in Pleodorina starrii.</title>
        <authorList>
            <person name="Takahashi K."/>
            <person name="Suzuki S."/>
            <person name="Kawai-Toyooka H."/>
            <person name="Yamamoto K."/>
            <person name="Hamaji T."/>
            <person name="Ootsuki R."/>
            <person name="Yamaguchi H."/>
            <person name="Kawachi M."/>
            <person name="Higashiyama T."/>
            <person name="Nozaki H."/>
        </authorList>
    </citation>
    <scope>NUCLEOTIDE SEQUENCE [LARGE SCALE GENOMIC DNA]</scope>
    <source>
        <strain evidence="11 12">NIES-4479</strain>
    </source>
</reference>
<evidence type="ECO:0000256" key="4">
    <source>
        <dbReference type="ARBA" id="ARBA00022840"/>
    </source>
</evidence>
<feature type="compositionally biased region" description="Low complexity" evidence="9">
    <location>
        <begin position="1081"/>
        <end position="1094"/>
    </location>
</feature>
<feature type="binding site" evidence="7">
    <location>
        <begin position="93"/>
        <end position="100"/>
    </location>
    <ligand>
        <name>ATP</name>
        <dbReference type="ChEBI" id="CHEBI:30616"/>
    </ligand>
</feature>
<evidence type="ECO:0000256" key="8">
    <source>
        <dbReference type="SAM" id="Coils"/>
    </source>
</evidence>
<accession>A0A9W6BE75</accession>
<dbReference type="GO" id="GO:0007052">
    <property type="term" value="P:mitotic spindle organization"/>
    <property type="evidence" value="ECO:0007669"/>
    <property type="project" value="TreeGrafter"/>
</dbReference>
<feature type="coiled-coil region" evidence="8">
    <location>
        <begin position="1504"/>
        <end position="1545"/>
    </location>
</feature>
<keyword evidence="12" id="KW-1185">Reference proteome</keyword>
<feature type="coiled-coil region" evidence="8">
    <location>
        <begin position="430"/>
        <end position="457"/>
    </location>
</feature>
<dbReference type="InterPro" id="IPR019821">
    <property type="entry name" value="Kinesin_motor_CS"/>
</dbReference>
<evidence type="ECO:0000256" key="3">
    <source>
        <dbReference type="ARBA" id="ARBA00022741"/>
    </source>
</evidence>
<dbReference type="GO" id="GO:0007018">
    <property type="term" value="P:microtubule-based movement"/>
    <property type="evidence" value="ECO:0007669"/>
    <property type="project" value="InterPro"/>
</dbReference>
<comment type="caution">
    <text evidence="11">The sequence shown here is derived from an EMBL/GenBank/DDBJ whole genome shotgun (WGS) entry which is preliminary data.</text>
</comment>
<feature type="compositionally biased region" description="Low complexity" evidence="9">
    <location>
        <begin position="1760"/>
        <end position="1771"/>
    </location>
</feature>
<dbReference type="PRINTS" id="PR00380">
    <property type="entry name" value="KINESINHEAVY"/>
</dbReference>
<keyword evidence="3 7" id="KW-0547">Nucleotide-binding</keyword>
<evidence type="ECO:0000313" key="12">
    <source>
        <dbReference type="Proteomes" id="UP001165080"/>
    </source>
</evidence>
<keyword evidence="6 7" id="KW-0505">Motor protein</keyword>
<dbReference type="PANTHER" id="PTHR47969:SF15">
    <property type="entry name" value="CHROMOSOME-ASSOCIATED KINESIN KIF4A-RELATED"/>
    <property type="match status" value="1"/>
</dbReference>
<evidence type="ECO:0000259" key="10">
    <source>
        <dbReference type="PROSITE" id="PS50067"/>
    </source>
</evidence>
<evidence type="ECO:0000256" key="9">
    <source>
        <dbReference type="SAM" id="MobiDB-lite"/>
    </source>
</evidence>
<name>A0A9W6BE75_9CHLO</name>
<keyword evidence="5 8" id="KW-0175">Coiled coil</keyword>
<evidence type="ECO:0000256" key="2">
    <source>
        <dbReference type="ARBA" id="ARBA00022490"/>
    </source>
</evidence>
<keyword evidence="4 7" id="KW-0067">ATP-binding</keyword>
<evidence type="ECO:0000256" key="5">
    <source>
        <dbReference type="ARBA" id="ARBA00023054"/>
    </source>
</evidence>
<feature type="region of interest" description="Disordered" evidence="9">
    <location>
        <begin position="849"/>
        <end position="880"/>
    </location>
</feature>
<dbReference type="PROSITE" id="PS00411">
    <property type="entry name" value="KINESIN_MOTOR_1"/>
    <property type="match status" value="1"/>
</dbReference>
<feature type="compositionally biased region" description="Low complexity" evidence="9">
    <location>
        <begin position="1809"/>
        <end position="1826"/>
    </location>
</feature>
<dbReference type="InterPro" id="IPR027640">
    <property type="entry name" value="Kinesin-like_fam"/>
</dbReference>
<feature type="region of interest" description="Disordered" evidence="9">
    <location>
        <begin position="652"/>
        <end position="756"/>
    </location>
</feature>
<dbReference type="GO" id="GO:0051231">
    <property type="term" value="P:spindle elongation"/>
    <property type="evidence" value="ECO:0007669"/>
    <property type="project" value="TreeGrafter"/>
</dbReference>
<feature type="region of interest" description="Disordered" evidence="9">
    <location>
        <begin position="577"/>
        <end position="633"/>
    </location>
</feature>
<feature type="compositionally biased region" description="Low complexity" evidence="9">
    <location>
        <begin position="726"/>
        <end position="752"/>
    </location>
</feature>
<dbReference type="InterPro" id="IPR036961">
    <property type="entry name" value="Kinesin_motor_dom_sf"/>
</dbReference>
<evidence type="ECO:0000313" key="11">
    <source>
        <dbReference type="EMBL" id="GLC50499.1"/>
    </source>
</evidence>
<feature type="region of interest" description="Disordered" evidence="9">
    <location>
        <begin position="1752"/>
        <end position="1771"/>
    </location>
</feature>
<protein>
    <recommendedName>
        <fullName evidence="10">Kinesin motor domain-containing protein</fullName>
    </recommendedName>
</protein>